<reference evidence="2 3" key="1">
    <citation type="submission" date="2023-07" db="EMBL/GenBank/DDBJ databases">
        <title>Genomic Encyclopedia of Type Strains, Phase IV (KMG-IV): sequencing the most valuable type-strain genomes for metagenomic binning, comparative biology and taxonomic classification.</title>
        <authorList>
            <person name="Goeker M."/>
        </authorList>
    </citation>
    <scope>NUCLEOTIDE SEQUENCE [LARGE SCALE GENOMIC DNA]</scope>
    <source>
        <strain evidence="2 3">DSM 22170</strain>
    </source>
</reference>
<dbReference type="EMBL" id="JAVDQH010000004">
    <property type="protein sequence ID" value="MDR6243397.1"/>
    <property type="molecule type" value="Genomic_DNA"/>
</dbReference>
<dbReference type="Proteomes" id="UP001185028">
    <property type="component" value="Unassembled WGS sequence"/>
</dbReference>
<accession>A0ABU1IXH8</accession>
<keyword evidence="1" id="KW-0472">Membrane</keyword>
<gene>
    <name evidence="2" type="ORF">JOC58_001284</name>
</gene>
<organism evidence="2 3">
    <name type="scientific">Paenibacillus hunanensis</name>
    <dbReference type="NCBI Taxonomy" id="539262"/>
    <lineage>
        <taxon>Bacteria</taxon>
        <taxon>Bacillati</taxon>
        <taxon>Bacillota</taxon>
        <taxon>Bacilli</taxon>
        <taxon>Bacillales</taxon>
        <taxon>Paenibacillaceae</taxon>
        <taxon>Paenibacillus</taxon>
    </lineage>
</organism>
<keyword evidence="1" id="KW-1133">Transmembrane helix</keyword>
<proteinExistence type="predicted"/>
<dbReference type="RefSeq" id="WP_188773595.1">
    <property type="nucleotide sequence ID" value="NZ_BMMB01000001.1"/>
</dbReference>
<sequence>METAMTALLPLFMEFNAHTPYILLYAVMIVGASILFGIWIKKLNDHKDDSDSGM</sequence>
<protein>
    <submittedName>
        <fullName evidence="2">Permease</fullName>
    </submittedName>
</protein>
<keyword evidence="3" id="KW-1185">Reference proteome</keyword>
<keyword evidence="1" id="KW-0812">Transmembrane</keyword>
<feature type="transmembrane region" description="Helical" evidence="1">
    <location>
        <begin position="20"/>
        <end position="40"/>
    </location>
</feature>
<comment type="caution">
    <text evidence="2">The sequence shown here is derived from an EMBL/GenBank/DDBJ whole genome shotgun (WGS) entry which is preliminary data.</text>
</comment>
<evidence type="ECO:0000313" key="2">
    <source>
        <dbReference type="EMBL" id="MDR6243397.1"/>
    </source>
</evidence>
<evidence type="ECO:0000313" key="3">
    <source>
        <dbReference type="Proteomes" id="UP001185028"/>
    </source>
</evidence>
<name>A0ABU1IXH8_9BACL</name>
<evidence type="ECO:0000256" key="1">
    <source>
        <dbReference type="SAM" id="Phobius"/>
    </source>
</evidence>